<dbReference type="AlphaFoldDB" id="A0A426YUN7"/>
<organism evidence="1 2">
    <name type="scientific">Ensete ventricosum</name>
    <name type="common">Abyssinian banana</name>
    <name type="synonym">Musa ensete</name>
    <dbReference type="NCBI Taxonomy" id="4639"/>
    <lineage>
        <taxon>Eukaryota</taxon>
        <taxon>Viridiplantae</taxon>
        <taxon>Streptophyta</taxon>
        <taxon>Embryophyta</taxon>
        <taxon>Tracheophyta</taxon>
        <taxon>Spermatophyta</taxon>
        <taxon>Magnoliopsida</taxon>
        <taxon>Liliopsida</taxon>
        <taxon>Zingiberales</taxon>
        <taxon>Musaceae</taxon>
        <taxon>Ensete</taxon>
    </lineage>
</organism>
<name>A0A426YUN7_ENSVE</name>
<reference evidence="1 2" key="1">
    <citation type="journal article" date="2014" name="Agronomy (Basel)">
        <title>A Draft Genome Sequence for Ensete ventricosum, the Drought-Tolerant Tree Against Hunger.</title>
        <authorList>
            <person name="Harrison J."/>
            <person name="Moore K.A."/>
            <person name="Paszkiewicz K."/>
            <person name="Jones T."/>
            <person name="Grant M."/>
            <person name="Ambacheew D."/>
            <person name="Muzemil S."/>
            <person name="Studholme D.J."/>
        </authorList>
    </citation>
    <scope>NUCLEOTIDE SEQUENCE [LARGE SCALE GENOMIC DNA]</scope>
</reference>
<accession>A0A426YUN7</accession>
<gene>
    <name evidence="1" type="ORF">B296_00018627</name>
</gene>
<dbReference type="Proteomes" id="UP000287651">
    <property type="component" value="Unassembled WGS sequence"/>
</dbReference>
<protein>
    <submittedName>
        <fullName evidence="1">Uncharacterized protein</fullName>
    </submittedName>
</protein>
<evidence type="ECO:0000313" key="2">
    <source>
        <dbReference type="Proteomes" id="UP000287651"/>
    </source>
</evidence>
<evidence type="ECO:0000313" key="1">
    <source>
        <dbReference type="EMBL" id="RRT55453.1"/>
    </source>
</evidence>
<dbReference type="EMBL" id="AMZH03010081">
    <property type="protein sequence ID" value="RRT55453.1"/>
    <property type="molecule type" value="Genomic_DNA"/>
</dbReference>
<proteinExistence type="predicted"/>
<comment type="caution">
    <text evidence="1">The sequence shown here is derived from an EMBL/GenBank/DDBJ whole genome shotgun (WGS) entry which is preliminary data.</text>
</comment>
<sequence length="66" mass="6922">MLLLSTVQTLKRSAGCGLQESGCPCPPVERQQCQLPQMAAASEAGVFPGEEQAGNSVQGMVKQVFV</sequence>